<name>A0A0C3AHT9_PILCF</name>
<reference evidence="1 2" key="1">
    <citation type="submission" date="2014-04" db="EMBL/GenBank/DDBJ databases">
        <authorList>
            <consortium name="DOE Joint Genome Institute"/>
            <person name="Kuo A."/>
            <person name="Tarkka M."/>
            <person name="Buscot F."/>
            <person name="Kohler A."/>
            <person name="Nagy L.G."/>
            <person name="Floudas D."/>
            <person name="Copeland A."/>
            <person name="Barry K.W."/>
            <person name="Cichocki N."/>
            <person name="Veneault-Fourrey C."/>
            <person name="LaButti K."/>
            <person name="Lindquist E.A."/>
            <person name="Lipzen A."/>
            <person name="Lundell T."/>
            <person name="Morin E."/>
            <person name="Murat C."/>
            <person name="Sun H."/>
            <person name="Tunlid A."/>
            <person name="Henrissat B."/>
            <person name="Grigoriev I.V."/>
            <person name="Hibbett D.S."/>
            <person name="Martin F."/>
            <person name="Nordberg H.P."/>
            <person name="Cantor M.N."/>
            <person name="Hua S.X."/>
        </authorList>
    </citation>
    <scope>NUCLEOTIDE SEQUENCE [LARGE SCALE GENOMIC DNA]</scope>
    <source>
        <strain evidence="1 2">F 1598</strain>
    </source>
</reference>
<sequence>MLKYPLNPATLVNALQFLKDTVTCQSHVGKDQWCWVDPRIPDAGHIPLSLHDMHLWAHHLLMHPSDTFHAVLPDTMHFTELLKVKPPRGISLRRKSTELVIPNSHLSHSNAQPSPGRGISRQYAIYLKPHNDSGKHEHEDQHHIKMLLDNLHSRFPAFDFPQYEDRLQKQGIHYLIVASMFDANFYMADVGMVPGAARLFKYLVEKALDEKALDEKALEGM</sequence>
<dbReference type="AlphaFoldDB" id="A0A0C3AHT9"/>
<keyword evidence="2" id="KW-1185">Reference proteome</keyword>
<reference evidence="2" key="2">
    <citation type="submission" date="2015-01" db="EMBL/GenBank/DDBJ databases">
        <title>Evolutionary Origins and Diversification of the Mycorrhizal Mutualists.</title>
        <authorList>
            <consortium name="DOE Joint Genome Institute"/>
            <consortium name="Mycorrhizal Genomics Consortium"/>
            <person name="Kohler A."/>
            <person name="Kuo A."/>
            <person name="Nagy L.G."/>
            <person name="Floudas D."/>
            <person name="Copeland A."/>
            <person name="Barry K.W."/>
            <person name="Cichocki N."/>
            <person name="Veneault-Fourrey C."/>
            <person name="LaButti K."/>
            <person name="Lindquist E.A."/>
            <person name="Lipzen A."/>
            <person name="Lundell T."/>
            <person name="Morin E."/>
            <person name="Murat C."/>
            <person name="Riley R."/>
            <person name="Ohm R."/>
            <person name="Sun H."/>
            <person name="Tunlid A."/>
            <person name="Henrissat B."/>
            <person name="Grigoriev I.V."/>
            <person name="Hibbett D.S."/>
            <person name="Martin F."/>
        </authorList>
    </citation>
    <scope>NUCLEOTIDE SEQUENCE [LARGE SCALE GENOMIC DNA]</scope>
    <source>
        <strain evidence="2">F 1598</strain>
    </source>
</reference>
<evidence type="ECO:0000313" key="1">
    <source>
        <dbReference type="EMBL" id="KIM73388.1"/>
    </source>
</evidence>
<dbReference type="EMBL" id="KN833084">
    <property type="protein sequence ID" value="KIM73388.1"/>
    <property type="molecule type" value="Genomic_DNA"/>
</dbReference>
<accession>A0A0C3AHT9</accession>
<organism evidence="1 2">
    <name type="scientific">Piloderma croceum (strain F 1598)</name>
    <dbReference type="NCBI Taxonomy" id="765440"/>
    <lineage>
        <taxon>Eukaryota</taxon>
        <taxon>Fungi</taxon>
        <taxon>Dikarya</taxon>
        <taxon>Basidiomycota</taxon>
        <taxon>Agaricomycotina</taxon>
        <taxon>Agaricomycetes</taxon>
        <taxon>Agaricomycetidae</taxon>
        <taxon>Atheliales</taxon>
        <taxon>Atheliaceae</taxon>
        <taxon>Piloderma</taxon>
    </lineage>
</organism>
<dbReference type="Proteomes" id="UP000054166">
    <property type="component" value="Unassembled WGS sequence"/>
</dbReference>
<dbReference type="InParanoid" id="A0A0C3AHT9"/>
<dbReference type="HOGENOM" id="CLU_1251092_0_0_1"/>
<gene>
    <name evidence="1" type="ORF">PILCRDRAFT_15295</name>
</gene>
<proteinExistence type="predicted"/>
<dbReference type="OrthoDB" id="2674399at2759"/>
<evidence type="ECO:0000313" key="2">
    <source>
        <dbReference type="Proteomes" id="UP000054166"/>
    </source>
</evidence>
<protein>
    <submittedName>
        <fullName evidence="1">Uncharacterized protein</fullName>
    </submittedName>
</protein>